<name>A0A1R0XI01_9BACL</name>
<protein>
    <submittedName>
        <fullName evidence="2">Sulfurtransferase</fullName>
    </submittedName>
</protein>
<dbReference type="InterPro" id="IPR001763">
    <property type="entry name" value="Rhodanese-like_dom"/>
</dbReference>
<dbReference type="Pfam" id="PF00581">
    <property type="entry name" value="Rhodanese"/>
    <property type="match status" value="1"/>
</dbReference>
<keyword evidence="2" id="KW-0808">Transferase</keyword>
<proteinExistence type="predicted"/>
<dbReference type="Proteomes" id="UP000187439">
    <property type="component" value="Unassembled WGS sequence"/>
</dbReference>
<dbReference type="InterPro" id="IPR050229">
    <property type="entry name" value="GlpE_sulfurtransferase"/>
</dbReference>
<evidence type="ECO:0000259" key="1">
    <source>
        <dbReference type="PROSITE" id="PS50206"/>
    </source>
</evidence>
<dbReference type="OrthoDB" id="9800872at2"/>
<organism evidence="2 3">
    <name type="scientific">Paenibacillus odorifer</name>
    <dbReference type="NCBI Taxonomy" id="189426"/>
    <lineage>
        <taxon>Bacteria</taxon>
        <taxon>Bacillati</taxon>
        <taxon>Bacillota</taxon>
        <taxon>Bacilli</taxon>
        <taxon>Bacillales</taxon>
        <taxon>Paenibacillaceae</taxon>
        <taxon>Paenibacillus</taxon>
    </lineage>
</organism>
<feature type="domain" description="Rhodanese" evidence="1">
    <location>
        <begin position="17"/>
        <end position="101"/>
    </location>
</feature>
<dbReference type="PANTHER" id="PTHR43031:SF17">
    <property type="entry name" value="SULFURTRANSFERASE YTWF-RELATED"/>
    <property type="match status" value="1"/>
</dbReference>
<gene>
    <name evidence="2" type="ORF">BSK52_28735</name>
</gene>
<evidence type="ECO:0000313" key="3">
    <source>
        <dbReference type="Proteomes" id="UP000187439"/>
    </source>
</evidence>
<dbReference type="InterPro" id="IPR036873">
    <property type="entry name" value="Rhodanese-like_dom_sf"/>
</dbReference>
<dbReference type="AlphaFoldDB" id="A0A1R0XI01"/>
<evidence type="ECO:0000313" key="2">
    <source>
        <dbReference type="EMBL" id="OMD34734.1"/>
    </source>
</evidence>
<dbReference type="CDD" id="cd00158">
    <property type="entry name" value="RHOD"/>
    <property type="match status" value="1"/>
</dbReference>
<dbReference type="GO" id="GO:0016740">
    <property type="term" value="F:transferase activity"/>
    <property type="evidence" value="ECO:0007669"/>
    <property type="project" value="UniProtKB-KW"/>
</dbReference>
<dbReference type="SMART" id="SM00450">
    <property type="entry name" value="RHOD"/>
    <property type="match status" value="1"/>
</dbReference>
<reference evidence="2 3" key="1">
    <citation type="submission" date="2016-10" db="EMBL/GenBank/DDBJ databases">
        <title>Paenibacillus species isolates.</title>
        <authorList>
            <person name="Beno S.M."/>
        </authorList>
    </citation>
    <scope>NUCLEOTIDE SEQUENCE [LARGE SCALE GENOMIC DNA]</scope>
    <source>
        <strain evidence="2 3">FSL H7-0710</strain>
    </source>
</reference>
<dbReference type="PANTHER" id="PTHR43031">
    <property type="entry name" value="FAD-DEPENDENT OXIDOREDUCTASE"/>
    <property type="match status" value="1"/>
</dbReference>
<comment type="caution">
    <text evidence="2">The sequence shown here is derived from an EMBL/GenBank/DDBJ whole genome shotgun (WGS) entry which is preliminary data.</text>
</comment>
<dbReference type="PROSITE" id="PS50206">
    <property type="entry name" value="RHODANESE_3"/>
    <property type="match status" value="1"/>
</dbReference>
<accession>A0A1R0XI01</accession>
<dbReference type="Gene3D" id="3.40.250.10">
    <property type="entry name" value="Rhodanese-like domain"/>
    <property type="match status" value="1"/>
</dbReference>
<dbReference type="SUPFAM" id="SSF52821">
    <property type="entry name" value="Rhodanese/Cell cycle control phosphatase"/>
    <property type="match status" value="1"/>
</dbReference>
<dbReference type="EMBL" id="MPTC01000051">
    <property type="protein sequence ID" value="OMD34734.1"/>
    <property type="molecule type" value="Genomic_DNA"/>
</dbReference>
<dbReference type="RefSeq" id="WP_076121798.1">
    <property type="nucleotide sequence ID" value="NZ_MPTC01000051.1"/>
</dbReference>
<sequence length="102" mass="11364">MTFKEITSTELAKRLDQGESLSILDVRELDEWEEGHVAGAKHIPLGELNLRLNELDPARETIVICRSGNRSGMACELLNAKGFKVINMTGGLLAWTDKLVRE</sequence>